<comment type="subcellular location">
    <subcellularLocation>
        <location evidence="1">Membrane</location>
    </subcellularLocation>
</comment>
<dbReference type="EMBL" id="UYRU01074867">
    <property type="protein sequence ID" value="VDN25144.1"/>
    <property type="molecule type" value="Genomic_DNA"/>
</dbReference>
<evidence type="ECO:0000256" key="5">
    <source>
        <dbReference type="PROSITE-ProRule" id="PRU00043"/>
    </source>
</evidence>
<dbReference type="Proteomes" id="UP000281553">
    <property type="component" value="Unassembled WGS sequence"/>
</dbReference>
<feature type="domain" description="Cadherin" evidence="6">
    <location>
        <begin position="1"/>
        <end position="67"/>
    </location>
</feature>
<protein>
    <recommendedName>
        <fullName evidence="6">Cadherin domain-containing protein</fullName>
    </recommendedName>
</protein>
<dbReference type="InterPro" id="IPR020894">
    <property type="entry name" value="Cadherin_CS"/>
</dbReference>
<keyword evidence="3 5" id="KW-0106">Calcium</keyword>
<dbReference type="GO" id="GO:0005509">
    <property type="term" value="F:calcium ion binding"/>
    <property type="evidence" value="ECO:0007669"/>
    <property type="project" value="UniProtKB-UniRule"/>
</dbReference>
<dbReference type="InterPro" id="IPR015919">
    <property type="entry name" value="Cadherin-like_sf"/>
</dbReference>
<evidence type="ECO:0000256" key="4">
    <source>
        <dbReference type="ARBA" id="ARBA00023136"/>
    </source>
</evidence>
<sequence>MDREVQSSYSFRVLVSDGVPHPAPVPDTAALTASSGPRWSFPKQRVHTAVTTVVVSVLDENDNSPTFIQPNSTNHLILLDPTTVPGRSLLQVKDN</sequence>
<dbReference type="Gene3D" id="2.60.40.60">
    <property type="entry name" value="Cadherins"/>
    <property type="match status" value="1"/>
</dbReference>
<dbReference type="InterPro" id="IPR002126">
    <property type="entry name" value="Cadherin-like_dom"/>
</dbReference>
<evidence type="ECO:0000313" key="8">
    <source>
        <dbReference type="Proteomes" id="UP000281553"/>
    </source>
</evidence>
<accession>A0A3P7M780</accession>
<evidence type="ECO:0000313" key="7">
    <source>
        <dbReference type="EMBL" id="VDN25144.1"/>
    </source>
</evidence>
<evidence type="ECO:0000256" key="3">
    <source>
        <dbReference type="ARBA" id="ARBA00022837"/>
    </source>
</evidence>
<reference evidence="7 8" key="1">
    <citation type="submission" date="2018-11" db="EMBL/GenBank/DDBJ databases">
        <authorList>
            <consortium name="Pathogen Informatics"/>
        </authorList>
    </citation>
    <scope>NUCLEOTIDE SEQUENCE [LARGE SCALE GENOMIC DNA]</scope>
</reference>
<dbReference type="PROSITE" id="PS50268">
    <property type="entry name" value="CADHERIN_2"/>
    <property type="match status" value="1"/>
</dbReference>
<keyword evidence="8" id="KW-1185">Reference proteome</keyword>
<dbReference type="GO" id="GO:0005886">
    <property type="term" value="C:plasma membrane"/>
    <property type="evidence" value="ECO:0007669"/>
    <property type="project" value="InterPro"/>
</dbReference>
<keyword evidence="2" id="KW-0677">Repeat</keyword>
<evidence type="ECO:0000256" key="1">
    <source>
        <dbReference type="ARBA" id="ARBA00004370"/>
    </source>
</evidence>
<evidence type="ECO:0000259" key="6">
    <source>
        <dbReference type="PROSITE" id="PS50268"/>
    </source>
</evidence>
<dbReference type="GO" id="GO:0007156">
    <property type="term" value="P:homophilic cell adhesion via plasma membrane adhesion molecules"/>
    <property type="evidence" value="ECO:0007669"/>
    <property type="project" value="InterPro"/>
</dbReference>
<organism evidence="7 8">
    <name type="scientific">Dibothriocephalus latus</name>
    <name type="common">Fish tapeworm</name>
    <name type="synonym">Diphyllobothrium latum</name>
    <dbReference type="NCBI Taxonomy" id="60516"/>
    <lineage>
        <taxon>Eukaryota</taxon>
        <taxon>Metazoa</taxon>
        <taxon>Spiralia</taxon>
        <taxon>Lophotrochozoa</taxon>
        <taxon>Platyhelminthes</taxon>
        <taxon>Cestoda</taxon>
        <taxon>Eucestoda</taxon>
        <taxon>Diphyllobothriidea</taxon>
        <taxon>Diphyllobothriidae</taxon>
        <taxon>Dibothriocephalus</taxon>
    </lineage>
</organism>
<dbReference type="OrthoDB" id="6252479at2759"/>
<keyword evidence="4" id="KW-0472">Membrane</keyword>
<evidence type="ECO:0000256" key="2">
    <source>
        <dbReference type="ARBA" id="ARBA00022737"/>
    </source>
</evidence>
<gene>
    <name evidence="7" type="ORF">DILT_LOCUS14574</name>
</gene>
<proteinExistence type="predicted"/>
<dbReference type="SUPFAM" id="SSF49313">
    <property type="entry name" value="Cadherin-like"/>
    <property type="match status" value="1"/>
</dbReference>
<dbReference type="PROSITE" id="PS00232">
    <property type="entry name" value="CADHERIN_1"/>
    <property type="match status" value="1"/>
</dbReference>
<dbReference type="AlphaFoldDB" id="A0A3P7M780"/>
<name>A0A3P7M780_DIBLA</name>